<feature type="region of interest" description="Disordered" evidence="1">
    <location>
        <begin position="22"/>
        <end position="51"/>
    </location>
</feature>
<evidence type="ECO:0000313" key="3">
    <source>
        <dbReference type="Proteomes" id="UP000257109"/>
    </source>
</evidence>
<dbReference type="EMBL" id="QJKJ01004303">
    <property type="protein sequence ID" value="RDX94708.1"/>
    <property type="molecule type" value="Genomic_DNA"/>
</dbReference>
<protein>
    <submittedName>
        <fullName evidence="2">Uncharacterized protein</fullName>
    </submittedName>
</protein>
<dbReference type="AlphaFoldDB" id="A0A371GVY8"/>
<gene>
    <name evidence="2" type="ORF">CR513_22880</name>
</gene>
<feature type="compositionally biased region" description="Basic and acidic residues" evidence="1">
    <location>
        <begin position="23"/>
        <end position="36"/>
    </location>
</feature>
<feature type="compositionally biased region" description="Low complexity" evidence="1">
    <location>
        <begin position="40"/>
        <end position="51"/>
    </location>
</feature>
<dbReference type="Proteomes" id="UP000257109">
    <property type="component" value="Unassembled WGS sequence"/>
</dbReference>
<feature type="non-terminal residue" evidence="2">
    <location>
        <position position="1"/>
    </location>
</feature>
<evidence type="ECO:0000256" key="1">
    <source>
        <dbReference type="SAM" id="MobiDB-lite"/>
    </source>
</evidence>
<reference evidence="2" key="1">
    <citation type="submission" date="2018-05" db="EMBL/GenBank/DDBJ databases">
        <title>Draft genome of Mucuna pruriens seed.</title>
        <authorList>
            <person name="Nnadi N.E."/>
            <person name="Vos R."/>
            <person name="Hasami M.H."/>
            <person name="Devisetty U.K."/>
            <person name="Aguiy J.C."/>
        </authorList>
    </citation>
    <scope>NUCLEOTIDE SEQUENCE [LARGE SCALE GENOMIC DNA]</scope>
    <source>
        <strain evidence="2">JCA_2017</strain>
    </source>
</reference>
<proteinExistence type="predicted"/>
<sequence length="142" mass="16202">MTRGSAWERAILFPNAPNRRSMVLRENRDMDSESFQKDTSSSSGREFSSEGSHYEGNLLMLTKRVNSFCRSNLESSWQSQPRLKASRPDEVVPTRGVPLLVNFVSNSQLWFAWPTPHRGFACRLQPVNSIFLMSTPSFACRL</sequence>
<evidence type="ECO:0000313" key="2">
    <source>
        <dbReference type="EMBL" id="RDX94708.1"/>
    </source>
</evidence>
<accession>A0A371GVY8</accession>
<organism evidence="2 3">
    <name type="scientific">Mucuna pruriens</name>
    <name type="common">Velvet bean</name>
    <name type="synonym">Dolichos pruriens</name>
    <dbReference type="NCBI Taxonomy" id="157652"/>
    <lineage>
        <taxon>Eukaryota</taxon>
        <taxon>Viridiplantae</taxon>
        <taxon>Streptophyta</taxon>
        <taxon>Embryophyta</taxon>
        <taxon>Tracheophyta</taxon>
        <taxon>Spermatophyta</taxon>
        <taxon>Magnoliopsida</taxon>
        <taxon>eudicotyledons</taxon>
        <taxon>Gunneridae</taxon>
        <taxon>Pentapetalae</taxon>
        <taxon>rosids</taxon>
        <taxon>fabids</taxon>
        <taxon>Fabales</taxon>
        <taxon>Fabaceae</taxon>
        <taxon>Papilionoideae</taxon>
        <taxon>50 kb inversion clade</taxon>
        <taxon>NPAAA clade</taxon>
        <taxon>indigoferoid/millettioid clade</taxon>
        <taxon>Phaseoleae</taxon>
        <taxon>Mucuna</taxon>
    </lineage>
</organism>
<name>A0A371GVY8_MUCPR</name>
<keyword evidence="3" id="KW-1185">Reference proteome</keyword>
<comment type="caution">
    <text evidence="2">The sequence shown here is derived from an EMBL/GenBank/DDBJ whole genome shotgun (WGS) entry which is preliminary data.</text>
</comment>